<dbReference type="HOGENOM" id="CLU_1628937_0_0_1"/>
<dbReference type="GO" id="GO:0006357">
    <property type="term" value="P:regulation of transcription by RNA polymerase II"/>
    <property type="evidence" value="ECO:0007669"/>
    <property type="project" value="UniProtKB-ARBA"/>
</dbReference>
<evidence type="ECO:0000313" key="2">
    <source>
        <dbReference type="Proteomes" id="UP000015102"/>
    </source>
</evidence>
<evidence type="ECO:0000313" key="1">
    <source>
        <dbReference type="EnsemblMetazoa" id="MESCA010606-PA"/>
    </source>
</evidence>
<dbReference type="EMBL" id="CAQQ02384117">
    <property type="status" value="NOT_ANNOTATED_CDS"/>
    <property type="molecule type" value="Genomic_DNA"/>
</dbReference>
<dbReference type="InterPro" id="IPR008967">
    <property type="entry name" value="p53-like_TF_DNA-bd_sf"/>
</dbReference>
<protein>
    <submittedName>
        <fullName evidence="1">Uncharacterized protein</fullName>
    </submittedName>
</protein>
<accession>T1H2Z9</accession>
<dbReference type="STRING" id="36166.T1H2Z9"/>
<proteinExistence type="predicted"/>
<keyword evidence="2" id="KW-1185">Reference proteome</keyword>
<dbReference type="SUPFAM" id="SSF49417">
    <property type="entry name" value="p53-like transcription factors"/>
    <property type="match status" value="1"/>
</dbReference>
<name>T1H2Z9_MEGSC</name>
<dbReference type="AlphaFoldDB" id="T1H2Z9"/>
<dbReference type="EnsemblMetazoa" id="MESCA010606-RA">
    <property type="protein sequence ID" value="MESCA010606-PA"/>
    <property type="gene ID" value="MESCA010606"/>
</dbReference>
<sequence>MKIKKFRNTGNEPVAQRKYRILFIVTESFQIKSWTLSLPVIINVHIIQEPLSWATILWLNSNPEEEVRWGNLCKSLIDFCALMTHRPLTEENEDKSKDVQRACRTITDLWIREQGLTSKNEMMLLAFERKVLRMILVSYAFTVNGESDTITSYNQLFGLSNIA</sequence>
<dbReference type="GO" id="GO:0003700">
    <property type="term" value="F:DNA-binding transcription factor activity"/>
    <property type="evidence" value="ECO:0007669"/>
    <property type="project" value="InterPro"/>
</dbReference>
<reference evidence="1" key="2">
    <citation type="submission" date="2015-06" db="UniProtKB">
        <authorList>
            <consortium name="EnsemblMetazoa"/>
        </authorList>
    </citation>
    <scope>IDENTIFICATION</scope>
</reference>
<organism evidence="1 2">
    <name type="scientific">Megaselia scalaris</name>
    <name type="common">Humpbacked fly</name>
    <name type="synonym">Phora scalaris</name>
    <dbReference type="NCBI Taxonomy" id="36166"/>
    <lineage>
        <taxon>Eukaryota</taxon>
        <taxon>Metazoa</taxon>
        <taxon>Ecdysozoa</taxon>
        <taxon>Arthropoda</taxon>
        <taxon>Hexapoda</taxon>
        <taxon>Insecta</taxon>
        <taxon>Pterygota</taxon>
        <taxon>Neoptera</taxon>
        <taxon>Endopterygota</taxon>
        <taxon>Diptera</taxon>
        <taxon>Brachycera</taxon>
        <taxon>Muscomorpha</taxon>
        <taxon>Platypezoidea</taxon>
        <taxon>Phoridae</taxon>
        <taxon>Megaseliini</taxon>
        <taxon>Megaselia</taxon>
    </lineage>
</organism>
<dbReference type="Proteomes" id="UP000015102">
    <property type="component" value="Unassembled WGS sequence"/>
</dbReference>
<reference evidence="2" key="1">
    <citation type="submission" date="2013-02" db="EMBL/GenBank/DDBJ databases">
        <authorList>
            <person name="Hughes D."/>
        </authorList>
    </citation>
    <scope>NUCLEOTIDE SEQUENCE</scope>
    <source>
        <strain>Durham</strain>
        <strain evidence="2">NC isolate 2 -- Noor lab</strain>
    </source>
</reference>
<dbReference type="EMBL" id="CAQQ02384118">
    <property type="status" value="NOT_ANNOTATED_CDS"/>
    <property type="molecule type" value="Genomic_DNA"/>
</dbReference>